<gene>
    <name evidence="2" type="ORF">BST42_15790</name>
</gene>
<evidence type="ECO:0000256" key="1">
    <source>
        <dbReference type="SAM" id="MobiDB-lite"/>
    </source>
</evidence>
<keyword evidence="3" id="KW-1185">Reference proteome</keyword>
<feature type="region of interest" description="Disordered" evidence="1">
    <location>
        <begin position="170"/>
        <end position="226"/>
    </location>
</feature>
<proteinExistence type="predicted"/>
<protein>
    <submittedName>
        <fullName evidence="2">Uncharacterized protein</fullName>
    </submittedName>
</protein>
<evidence type="ECO:0000313" key="2">
    <source>
        <dbReference type="EMBL" id="ORB52401.1"/>
    </source>
</evidence>
<dbReference type="EMBL" id="MVIH01000006">
    <property type="protein sequence ID" value="ORB52401.1"/>
    <property type="molecule type" value="Genomic_DNA"/>
</dbReference>
<feature type="compositionally biased region" description="Low complexity" evidence="1">
    <location>
        <begin position="175"/>
        <end position="192"/>
    </location>
</feature>
<name>A0A1X0IUC7_MYCRH</name>
<dbReference type="AlphaFoldDB" id="A0A1X0IUC7"/>
<feature type="compositionally biased region" description="Basic residues" evidence="1">
    <location>
        <begin position="216"/>
        <end position="226"/>
    </location>
</feature>
<feature type="compositionally biased region" description="Low complexity" evidence="1">
    <location>
        <begin position="203"/>
        <end position="212"/>
    </location>
</feature>
<organism evidence="2 3">
    <name type="scientific">Mycolicibacterium rhodesiae</name>
    <name type="common">Mycobacterium rhodesiae</name>
    <dbReference type="NCBI Taxonomy" id="36814"/>
    <lineage>
        <taxon>Bacteria</taxon>
        <taxon>Bacillati</taxon>
        <taxon>Actinomycetota</taxon>
        <taxon>Actinomycetes</taxon>
        <taxon>Mycobacteriales</taxon>
        <taxon>Mycobacteriaceae</taxon>
        <taxon>Mycolicibacterium</taxon>
    </lineage>
</organism>
<accession>A0A1X0IUC7</accession>
<comment type="caution">
    <text evidence="2">The sequence shown here is derived from an EMBL/GenBank/DDBJ whole genome shotgun (WGS) entry which is preliminary data.</text>
</comment>
<evidence type="ECO:0000313" key="3">
    <source>
        <dbReference type="Proteomes" id="UP000192534"/>
    </source>
</evidence>
<reference evidence="2 3" key="1">
    <citation type="submission" date="2016-12" db="EMBL/GenBank/DDBJ databases">
        <title>The new phylogeny of genus Mycobacterium.</title>
        <authorList>
            <person name="Tortoli E."/>
            <person name="Trovato A."/>
            <person name="Cirillo D.M."/>
        </authorList>
    </citation>
    <scope>NUCLEOTIDE SEQUENCE [LARGE SCALE GENOMIC DNA]</scope>
    <source>
        <strain evidence="2 3">DSM 44223</strain>
    </source>
</reference>
<dbReference type="Proteomes" id="UP000192534">
    <property type="component" value="Unassembled WGS sequence"/>
</dbReference>
<sequence>MMRTEIHSRIIRPYAAAAAAGIVALGVVTAPPRVALPRTDVHAVALASVDVVDVSAGATTPAPAPRPASSSLTASDTTAPPDFLAFAASILEYLNSLGLGAGPGLAAIGLSGLVVAFAATAYAWNGFANLVNPVLRVFHVPRVPKFPVCFAGQSCGGSAPAQARLKPTIGVGEPARTTGSTGRSTASSGRTAPGAAKVRTAKKPTASATAAPGKGGSKRVRSAAAG</sequence>